<organism evidence="10 11">
    <name type="scientific">Brenneria roseae subsp. americana</name>
    <dbReference type="NCBI Taxonomy" id="1508507"/>
    <lineage>
        <taxon>Bacteria</taxon>
        <taxon>Pseudomonadati</taxon>
        <taxon>Pseudomonadota</taxon>
        <taxon>Gammaproteobacteria</taxon>
        <taxon>Enterobacterales</taxon>
        <taxon>Pectobacteriaceae</taxon>
        <taxon>Brenneria</taxon>
    </lineage>
</organism>
<evidence type="ECO:0000256" key="2">
    <source>
        <dbReference type="ARBA" id="ARBA00004713"/>
    </source>
</evidence>
<keyword evidence="7" id="KW-0460">Magnesium</keyword>
<feature type="domain" description="Glycosyl transferase family 8 C-terminal" evidence="9">
    <location>
        <begin position="254"/>
        <end position="311"/>
    </location>
</feature>
<protein>
    <submittedName>
        <fullName evidence="10">Glycosyl transferase family 8</fullName>
    </submittedName>
</protein>
<dbReference type="EMBL" id="QDKJ01000007">
    <property type="protein sequence ID" value="PWC12258.1"/>
    <property type="molecule type" value="Genomic_DNA"/>
</dbReference>
<evidence type="ECO:0000256" key="8">
    <source>
        <dbReference type="ARBA" id="ARBA00022985"/>
    </source>
</evidence>
<evidence type="ECO:0000256" key="3">
    <source>
        <dbReference type="ARBA" id="ARBA00006351"/>
    </source>
</evidence>
<dbReference type="Gene3D" id="3.90.550.10">
    <property type="entry name" value="Spore Coat Polysaccharide Biosynthesis Protein SpsA, Chain A"/>
    <property type="match status" value="1"/>
</dbReference>
<comment type="similarity">
    <text evidence="3">Belongs to the glycosyltransferase 8 family.</text>
</comment>
<dbReference type="GO" id="GO:0046872">
    <property type="term" value="F:metal ion binding"/>
    <property type="evidence" value="ECO:0007669"/>
    <property type="project" value="UniProtKB-KW"/>
</dbReference>
<dbReference type="RefSeq" id="WP_109054304.1">
    <property type="nucleotide sequence ID" value="NZ_QDKJ01000007.1"/>
</dbReference>
<evidence type="ECO:0000256" key="7">
    <source>
        <dbReference type="ARBA" id="ARBA00022842"/>
    </source>
</evidence>
<comment type="cofactor">
    <cofactor evidence="1">
        <name>Mg(2+)</name>
        <dbReference type="ChEBI" id="CHEBI:18420"/>
    </cofactor>
</comment>
<dbReference type="AlphaFoldDB" id="A0A2U1TS83"/>
<evidence type="ECO:0000259" key="9">
    <source>
        <dbReference type="Pfam" id="PF08437"/>
    </source>
</evidence>
<evidence type="ECO:0000313" key="10">
    <source>
        <dbReference type="EMBL" id="PWC12258.1"/>
    </source>
</evidence>
<accession>A0A2U1TS83</accession>
<evidence type="ECO:0000256" key="4">
    <source>
        <dbReference type="ARBA" id="ARBA00022676"/>
    </source>
</evidence>
<dbReference type="InterPro" id="IPR050748">
    <property type="entry name" value="Glycosyltrans_8_dom-fam"/>
</dbReference>
<dbReference type="InterPro" id="IPR002495">
    <property type="entry name" value="Glyco_trans_8"/>
</dbReference>
<dbReference type="PANTHER" id="PTHR13778:SF47">
    <property type="entry name" value="LIPOPOLYSACCHARIDE 1,3-GALACTOSYLTRANSFERASE"/>
    <property type="match status" value="1"/>
</dbReference>
<dbReference type="Proteomes" id="UP000245138">
    <property type="component" value="Unassembled WGS sequence"/>
</dbReference>
<dbReference type="InterPro" id="IPR029044">
    <property type="entry name" value="Nucleotide-diphossugar_trans"/>
</dbReference>
<gene>
    <name evidence="10" type="ORF">B4923_10430</name>
</gene>
<sequence>MNNEEPIHIAYCTDANYLEYVATSIISIILNNLNNHIQFHIFLSDVEIEDYNKIKKINGNIKYYTLDGNELDKYNDNFSIKHLNRSIYLRLLVPRLLRSEVKKLIYLDADTLCFSDISEINDIDISNVVCAACSDSISEQDTRNSARLNLINSIYFNSGFLYINIDNWIKYDVEKKVNKLINSSEKKFLYPDQDALNIVLNENIVLINKKWNFLFNWMNDIQKENYFLDKKNLPHIIHFTGGRKPWFKEHTGLSQNLYIFYKHFTPWAQVPLKSYKNKMRSTDYRVYAKIEFKKGNYIKSFLFFVNYLQLKLKNKKTHQ</sequence>
<dbReference type="InterPro" id="IPR013645">
    <property type="entry name" value="Glyco_transf_8N"/>
</dbReference>
<dbReference type="PANTHER" id="PTHR13778">
    <property type="entry name" value="GLYCOSYLTRANSFERASE 8 DOMAIN-CONTAINING PROTEIN"/>
    <property type="match status" value="1"/>
</dbReference>
<dbReference type="Pfam" id="PF08437">
    <property type="entry name" value="Glyco_transf_8C"/>
    <property type="match status" value="1"/>
</dbReference>
<keyword evidence="11" id="KW-1185">Reference proteome</keyword>
<dbReference type="CDD" id="cd04194">
    <property type="entry name" value="GT8_A4GalT_like"/>
    <property type="match status" value="1"/>
</dbReference>
<name>A0A2U1TS83_9GAMM</name>
<keyword evidence="5 10" id="KW-0808">Transferase</keyword>
<dbReference type="GO" id="GO:0008918">
    <property type="term" value="F:lipopolysaccharide 3-alpha-galactosyltransferase activity"/>
    <property type="evidence" value="ECO:0007669"/>
    <property type="project" value="InterPro"/>
</dbReference>
<dbReference type="SUPFAM" id="SSF53448">
    <property type="entry name" value="Nucleotide-diphospho-sugar transferases"/>
    <property type="match status" value="1"/>
</dbReference>
<evidence type="ECO:0000256" key="1">
    <source>
        <dbReference type="ARBA" id="ARBA00001946"/>
    </source>
</evidence>
<evidence type="ECO:0000256" key="6">
    <source>
        <dbReference type="ARBA" id="ARBA00022723"/>
    </source>
</evidence>
<keyword evidence="8" id="KW-0448">Lipopolysaccharide biosynthesis</keyword>
<dbReference type="Pfam" id="PF01501">
    <property type="entry name" value="Glyco_transf_8"/>
    <property type="match status" value="1"/>
</dbReference>
<comment type="pathway">
    <text evidence="2">Bacterial outer membrane biogenesis; LPS core biosynthesis.</text>
</comment>
<keyword evidence="6" id="KW-0479">Metal-binding</keyword>
<dbReference type="OrthoDB" id="9807549at2"/>
<comment type="caution">
    <text evidence="10">The sequence shown here is derived from an EMBL/GenBank/DDBJ whole genome shotgun (WGS) entry which is preliminary data.</text>
</comment>
<evidence type="ECO:0000313" key="11">
    <source>
        <dbReference type="Proteomes" id="UP000245138"/>
    </source>
</evidence>
<proteinExistence type="inferred from homology"/>
<keyword evidence="4" id="KW-0328">Glycosyltransferase</keyword>
<reference evidence="10 11" key="1">
    <citation type="submission" date="2018-04" db="EMBL/GenBank/DDBJ databases">
        <title>Brenneria corticis sp.nov.</title>
        <authorList>
            <person name="Li Y."/>
        </authorList>
    </citation>
    <scope>NUCLEOTIDE SEQUENCE [LARGE SCALE GENOMIC DNA]</scope>
    <source>
        <strain evidence="10 11">LMG 27715</strain>
    </source>
</reference>
<evidence type="ECO:0000256" key="5">
    <source>
        <dbReference type="ARBA" id="ARBA00022679"/>
    </source>
</evidence>